<comment type="similarity">
    <text evidence="2 12">Belongs to the ATPase C chain family.</text>
</comment>
<protein>
    <recommendedName>
        <fullName evidence="12">ATP synthase subunit c</fullName>
    </recommendedName>
    <alternativeName>
        <fullName evidence="12">ATP synthase F(0) sector subunit c</fullName>
    </alternativeName>
    <alternativeName>
        <fullName evidence="12">F-type ATPase subunit c</fullName>
        <shortName evidence="12">F-ATPase subunit c</shortName>
    </alternativeName>
    <alternativeName>
        <fullName evidence="12">Lipid-binding protein</fullName>
    </alternativeName>
</protein>
<dbReference type="Pfam" id="PF00137">
    <property type="entry name" value="ATP-synt_C"/>
    <property type="match status" value="1"/>
</dbReference>
<dbReference type="EMBL" id="AZJI01000007">
    <property type="protein sequence ID" value="ETD22909.1"/>
    <property type="molecule type" value="Genomic_DNA"/>
</dbReference>
<dbReference type="InterPro" id="IPR000454">
    <property type="entry name" value="ATP_synth_F0_csu"/>
</dbReference>
<proteinExistence type="inferred from homology"/>
<keyword evidence="15" id="KW-1185">Reference proteome</keyword>
<evidence type="ECO:0000256" key="9">
    <source>
        <dbReference type="ARBA" id="ARBA00023065"/>
    </source>
</evidence>
<feature type="site" description="Reversibly protonated during proton transport" evidence="12">
    <location>
        <position position="86"/>
    </location>
</feature>
<evidence type="ECO:0000256" key="5">
    <source>
        <dbReference type="ARBA" id="ARBA00022547"/>
    </source>
</evidence>
<keyword evidence="6 12" id="KW-0812">Transmembrane</keyword>
<dbReference type="GO" id="GO:0045259">
    <property type="term" value="C:proton-transporting ATP synthase complex"/>
    <property type="evidence" value="ECO:0007669"/>
    <property type="project" value="UniProtKB-KW"/>
</dbReference>
<keyword evidence="3 12" id="KW-0813">Transport</keyword>
<sequence>MKALGILFFGLVGFAFAGESVFSGSDLSLLMALSVAGGVVGLGIAALGGAIGMGNAAAATISGTARNPGIGGKLLGTMFIALALIEAQVIYTLVFAIIAIYGNPFLPESGAIVNAFKALLS</sequence>
<keyword evidence="9 12" id="KW-0406">Ion transport</keyword>
<evidence type="ECO:0000256" key="11">
    <source>
        <dbReference type="ARBA" id="ARBA00023136"/>
    </source>
</evidence>
<dbReference type="HAMAP" id="MF_01396">
    <property type="entry name" value="ATP_synth_c_bact"/>
    <property type="match status" value="1"/>
</dbReference>
<dbReference type="GO" id="GO:0046933">
    <property type="term" value="F:proton-transporting ATP synthase activity, rotational mechanism"/>
    <property type="evidence" value="ECO:0007669"/>
    <property type="project" value="UniProtKB-UniRule"/>
</dbReference>
<dbReference type="Gene3D" id="1.20.20.10">
    <property type="entry name" value="F1F0 ATP synthase subunit C"/>
    <property type="match status" value="1"/>
</dbReference>
<comment type="function">
    <text evidence="12">Key component of the F(0) channel; it plays a direct role in translocation across the membrane. A homomeric c-ring of between 10-14 subunits forms the central stalk rotor element with the F(1) delta and epsilon subunits.</text>
</comment>
<keyword evidence="4 12" id="KW-1003">Cell membrane</keyword>
<dbReference type="InterPro" id="IPR035921">
    <property type="entry name" value="F/V-ATP_Csub_sf"/>
</dbReference>
<dbReference type="SUPFAM" id="SSF81333">
    <property type="entry name" value="F1F0 ATP synthase subunit C"/>
    <property type="match status" value="1"/>
</dbReference>
<gene>
    <name evidence="12" type="primary">atpE</name>
    <name evidence="14" type="ORF">HMPREF2086_01710</name>
</gene>
<dbReference type="eggNOG" id="COG0636">
    <property type="taxonomic scope" value="Bacteria"/>
</dbReference>
<feature type="transmembrane region" description="Helical" evidence="12">
    <location>
        <begin position="74"/>
        <end position="101"/>
    </location>
</feature>
<evidence type="ECO:0000256" key="3">
    <source>
        <dbReference type="ARBA" id="ARBA00022448"/>
    </source>
</evidence>
<keyword evidence="5 12" id="KW-0138">CF(0)</keyword>
<accession>V8C6B5</accession>
<dbReference type="PROSITE" id="PS00605">
    <property type="entry name" value="ATPASE_C"/>
    <property type="match status" value="1"/>
</dbReference>
<dbReference type="InterPro" id="IPR020537">
    <property type="entry name" value="ATP_synth_F0_csu_DDCD_BS"/>
</dbReference>
<feature type="domain" description="V-ATPase proteolipid subunit C-like" evidence="13">
    <location>
        <begin position="38"/>
        <end position="98"/>
    </location>
</feature>
<dbReference type="NCBIfam" id="NF006295">
    <property type="entry name" value="PRK08482.1"/>
    <property type="match status" value="1"/>
</dbReference>
<reference evidence="14 15" key="1">
    <citation type="journal article" date="2014" name="Genome Announc.">
        <title>Draft genome sequences of six enterohepatic helicobacter species isolated from humans and one from rhesus macaques.</title>
        <authorList>
            <person name="Shen Z."/>
            <person name="Sheh A."/>
            <person name="Young S.K."/>
            <person name="Abouelliel A."/>
            <person name="Ward D.V."/>
            <person name="Earl A.M."/>
            <person name="Fox J.G."/>
        </authorList>
    </citation>
    <scope>NUCLEOTIDE SEQUENCE [LARGE SCALE GENOMIC DNA]</scope>
    <source>
        <strain evidence="14 15">MIT 99-5501</strain>
    </source>
</reference>
<comment type="caution">
    <text evidence="14">The sequence shown here is derived from an EMBL/GenBank/DDBJ whole genome shotgun (WGS) entry which is preliminary data.</text>
</comment>
<keyword evidence="7 12" id="KW-0375">Hydrogen ion transport</keyword>
<dbReference type="GO" id="GO:0008289">
    <property type="term" value="F:lipid binding"/>
    <property type="evidence" value="ECO:0007669"/>
    <property type="project" value="UniProtKB-KW"/>
</dbReference>
<dbReference type="OrthoDB" id="5339943at2"/>
<feature type="transmembrane region" description="Helical" evidence="12">
    <location>
        <begin position="27"/>
        <end position="53"/>
    </location>
</feature>
<dbReference type="CDD" id="cd18121">
    <property type="entry name" value="ATP-synt_Fo_c"/>
    <property type="match status" value="1"/>
</dbReference>
<evidence type="ECO:0000256" key="4">
    <source>
        <dbReference type="ARBA" id="ARBA00022475"/>
    </source>
</evidence>
<keyword evidence="12" id="KW-0066">ATP synthesis</keyword>
<comment type="function">
    <text evidence="12">F(1)F(0) ATP synthase produces ATP from ADP in the presence of a proton or sodium gradient. F-type ATPases consist of two structural domains, F(1) containing the extramembraneous catalytic core and F(0) containing the membrane proton channel, linked together by a central stalk and a peripheral stalk. During catalysis, ATP synthesis in the catalytic domain of F(1) is coupled via a rotary mechanism of the central stalk subunits to proton translocation.</text>
</comment>
<dbReference type="GO" id="GO:0005886">
    <property type="term" value="C:plasma membrane"/>
    <property type="evidence" value="ECO:0007669"/>
    <property type="project" value="UniProtKB-SubCell"/>
</dbReference>
<dbReference type="PATRIC" id="fig|1357400.3.peg.2292"/>
<dbReference type="STRING" id="1357400.HMPREF2086_01710"/>
<organism evidence="14 15">
    <name type="scientific">Helicobacter macacae MIT 99-5501</name>
    <dbReference type="NCBI Taxonomy" id="1357400"/>
    <lineage>
        <taxon>Bacteria</taxon>
        <taxon>Pseudomonadati</taxon>
        <taxon>Campylobacterota</taxon>
        <taxon>Epsilonproteobacteria</taxon>
        <taxon>Campylobacterales</taxon>
        <taxon>Helicobacteraceae</taxon>
        <taxon>Helicobacter</taxon>
    </lineage>
</organism>
<dbReference type="InterPro" id="IPR038662">
    <property type="entry name" value="ATP_synth_F0_csu_sf"/>
</dbReference>
<dbReference type="AlphaFoldDB" id="V8C6B5"/>
<dbReference type="PRINTS" id="PR00124">
    <property type="entry name" value="ATPASEC"/>
</dbReference>
<dbReference type="RefSeq" id="WP_023928480.1">
    <property type="nucleotide sequence ID" value="NZ_KI669455.1"/>
</dbReference>
<evidence type="ECO:0000256" key="8">
    <source>
        <dbReference type="ARBA" id="ARBA00022989"/>
    </source>
</evidence>
<keyword evidence="11 12" id="KW-0472">Membrane</keyword>
<evidence type="ECO:0000256" key="10">
    <source>
        <dbReference type="ARBA" id="ARBA00023121"/>
    </source>
</evidence>
<evidence type="ECO:0000313" key="15">
    <source>
        <dbReference type="Proteomes" id="UP000018731"/>
    </source>
</evidence>
<evidence type="ECO:0000256" key="7">
    <source>
        <dbReference type="ARBA" id="ARBA00022781"/>
    </source>
</evidence>
<comment type="subcellular location">
    <subcellularLocation>
        <location evidence="12">Cell membrane</location>
        <topology evidence="12">Multi-pass membrane protein</topology>
    </subcellularLocation>
    <subcellularLocation>
        <location evidence="1">Membrane</location>
        <topology evidence="1">Multi-pass membrane protein</topology>
    </subcellularLocation>
</comment>
<evidence type="ECO:0000259" key="13">
    <source>
        <dbReference type="Pfam" id="PF00137"/>
    </source>
</evidence>
<keyword evidence="8 12" id="KW-1133">Transmembrane helix</keyword>
<evidence type="ECO:0000256" key="6">
    <source>
        <dbReference type="ARBA" id="ARBA00022692"/>
    </source>
</evidence>
<dbReference type="HOGENOM" id="CLU_148047_0_1_7"/>
<dbReference type="Proteomes" id="UP000018731">
    <property type="component" value="Unassembled WGS sequence"/>
</dbReference>
<evidence type="ECO:0000256" key="1">
    <source>
        <dbReference type="ARBA" id="ARBA00004141"/>
    </source>
</evidence>
<evidence type="ECO:0000256" key="2">
    <source>
        <dbReference type="ARBA" id="ARBA00006704"/>
    </source>
</evidence>
<evidence type="ECO:0000256" key="12">
    <source>
        <dbReference type="HAMAP-Rule" id="MF_01396"/>
    </source>
</evidence>
<name>V8C6B5_9HELI</name>
<dbReference type="InterPro" id="IPR002379">
    <property type="entry name" value="ATPase_proteolipid_c-like_dom"/>
</dbReference>
<keyword evidence="10 12" id="KW-0446">Lipid-binding</keyword>
<evidence type="ECO:0000313" key="14">
    <source>
        <dbReference type="EMBL" id="ETD22909.1"/>
    </source>
</evidence>
<dbReference type="GO" id="GO:0033177">
    <property type="term" value="C:proton-transporting two-sector ATPase complex, proton-transporting domain"/>
    <property type="evidence" value="ECO:0007669"/>
    <property type="project" value="InterPro"/>
</dbReference>